<dbReference type="Proteomes" id="UP001162741">
    <property type="component" value="Chromosome"/>
</dbReference>
<evidence type="ECO:0000313" key="2">
    <source>
        <dbReference type="EMBL" id="UYQ91169.1"/>
    </source>
</evidence>
<dbReference type="RefSeq" id="WP_244845688.1">
    <property type="nucleotide sequence ID" value="NZ_CP107006.1"/>
</dbReference>
<keyword evidence="3" id="KW-1185">Reference proteome</keyword>
<proteinExistence type="predicted"/>
<name>A0ABY6IYK5_9BACT</name>
<accession>A0ABY6IYK5</accession>
<gene>
    <name evidence="2" type="ORF">MKQ68_13815</name>
</gene>
<organism evidence="2 3">
    <name type="scientific">Chitinophaga horti</name>
    <dbReference type="NCBI Taxonomy" id="2920382"/>
    <lineage>
        <taxon>Bacteria</taxon>
        <taxon>Pseudomonadati</taxon>
        <taxon>Bacteroidota</taxon>
        <taxon>Chitinophagia</taxon>
        <taxon>Chitinophagales</taxon>
        <taxon>Chitinophagaceae</taxon>
        <taxon>Chitinophaga</taxon>
    </lineage>
</organism>
<protein>
    <submittedName>
        <fullName evidence="2">DUF4843 domain-containing protein</fullName>
    </submittedName>
</protein>
<dbReference type="Pfam" id="PF16132">
    <property type="entry name" value="DUF4843"/>
    <property type="match status" value="1"/>
</dbReference>
<feature type="region of interest" description="Disordered" evidence="1">
    <location>
        <begin position="254"/>
        <end position="273"/>
    </location>
</feature>
<reference evidence="2" key="1">
    <citation type="submission" date="2022-10" db="EMBL/GenBank/DDBJ databases">
        <title>Chitinophaga sp. nov., isolated from soil.</title>
        <authorList>
            <person name="Jeon C.O."/>
        </authorList>
    </citation>
    <scope>NUCLEOTIDE SEQUENCE</scope>
    <source>
        <strain evidence="2">R8</strain>
    </source>
</reference>
<dbReference type="InterPro" id="IPR032299">
    <property type="entry name" value="DUF4843"/>
</dbReference>
<evidence type="ECO:0000313" key="3">
    <source>
        <dbReference type="Proteomes" id="UP001162741"/>
    </source>
</evidence>
<dbReference type="EMBL" id="CP107006">
    <property type="protein sequence ID" value="UYQ91169.1"/>
    <property type="molecule type" value="Genomic_DNA"/>
</dbReference>
<sequence length="273" mass="30290">MKKFTFYTIALLSMAIACKKAENLLYSDIYRVQLADTSIMSSTFIYDDAAIVTDTLYIKVPTIGGISDKDRPVKLEQAMEYDISLVRDPLTNEITDTIKTPRPFTAQAGVHYVDFNDPSLAALMVVKANEDTGLIPIVLKRDASLKANSYRLRVQLAANGTFGLGEQKMRARTIVFSDRLERFDSWRNDNYTSAAFLAFGKYSIGKHQFMIDVLKTNIDEAWFKALAAAGATGHYTNYMKAALKTFNEDPANIASGKSPVRETSAADSAPITF</sequence>
<evidence type="ECO:0000256" key="1">
    <source>
        <dbReference type="SAM" id="MobiDB-lite"/>
    </source>
</evidence>
<dbReference type="PROSITE" id="PS51257">
    <property type="entry name" value="PROKAR_LIPOPROTEIN"/>
    <property type="match status" value="1"/>
</dbReference>